<organism evidence="1 2">
    <name type="scientific">Lysobacter helvus</name>
    <dbReference type="NCBI Taxonomy" id="2675059"/>
    <lineage>
        <taxon>Bacteria</taxon>
        <taxon>Pseudomonadati</taxon>
        <taxon>Pseudomonadota</taxon>
        <taxon>Gammaproteobacteria</taxon>
        <taxon>Lysobacterales</taxon>
        <taxon>Lysobacteraceae</taxon>
        <taxon>Lysobacter</taxon>
    </lineage>
</organism>
<name>A0ABM7QEV3_9GAMM</name>
<gene>
    <name evidence="1" type="ORF">LYSHEL_20080</name>
</gene>
<sequence>MDMTRTHTLRARARGFSLLEVLLAVVLLATGLLALAALQGALARNSADAKIRSRVVALLEADLDTQRSTSYTTVASLGAPITATNPDCSDLTVLNAVEVTACEAGLGNLTLTRTVTQYGGLANGSAFGAGAPVAPSKAEFKQITVTAAWTDAQGQARSANMSTSLSPLALDVNNPLVDNNSGNAPPKSPVVRQADPTTAGMIPIALGNGDSTAASNPTPELVGRNNNQQLVGTKFNVLTYTPSGTMAVIQQRIETEVLKCTCQYGAGGNNLGEIYRASQWPAVWTGKRYDVYIPDTATTAPGQQYASGPKAGVSQSPLCQECCRDHHDNPADSTNAKFDPEATGTTYQKYDLNGSNQLVNAGNTTSSTYVDSCRIIRVDGFWRTAADMYSRQFGLLETETVQGVQAKTGLPTTAATTAYTTYVKDYLKQYDGTSASAPTNAQSMYDDSARGLNNPATITISTPSTTDYRYLHARGLYVDHLEKQARETLAKALADKRAQGQCAAGSSTLPDCVLPYLPFTTVNMTEIADWDASDDTVLAVNTGNLLSLNPSQPSGGRAYGVKVGTSNNTASVRTSNSGVAVSSIIPAATDKLGDEPLVSDLQAYTVGGATTPPTGDEFYIALSGGGTNPYAFYVIASDTGECVKPTSGNRRCSTNSALPAAGSIRLEHYWQETTIATAASTVLGSVQCTYNGSAVTIATNGQNANIDVPSFRNYVVTGVTGGTGASIGLPVNDTKATETTTISFTALPKNGTITVTLAEQSGSPIKAVLTACTATKQGNNYYFETGTWTKSWLAP</sequence>
<evidence type="ECO:0000313" key="2">
    <source>
        <dbReference type="Proteomes" id="UP000680514"/>
    </source>
</evidence>
<evidence type="ECO:0000313" key="1">
    <source>
        <dbReference type="EMBL" id="BCT96137.1"/>
    </source>
</evidence>
<evidence type="ECO:0008006" key="3">
    <source>
        <dbReference type="Google" id="ProtNLM"/>
    </source>
</evidence>
<dbReference type="InterPro" id="IPR012902">
    <property type="entry name" value="N_methyl_site"/>
</dbReference>
<dbReference type="EMBL" id="AP024546">
    <property type="protein sequence ID" value="BCT96137.1"/>
    <property type="molecule type" value="Genomic_DNA"/>
</dbReference>
<keyword evidence="2" id="KW-1185">Reference proteome</keyword>
<reference evidence="1 2" key="1">
    <citation type="submission" date="2021-03" db="EMBL/GenBank/DDBJ databases">
        <title>Complete Genome Sequences of Two Lysobacter Strains Isolated from Sea Water (Lysobacter caseinilyticus) and Soil (Lysobacter helvus) in South Korea.</title>
        <authorList>
            <person name="Watanabe Y."/>
            <person name="Arakawa K."/>
        </authorList>
    </citation>
    <scope>NUCLEOTIDE SEQUENCE [LARGE SCALE GENOMIC DNA]</scope>
    <source>
        <strain evidence="1 2">D10</strain>
    </source>
</reference>
<proteinExistence type="predicted"/>
<protein>
    <recommendedName>
        <fullName evidence="3">Prepilin-type N-terminal cleavage/methylation domain-containing protein</fullName>
    </recommendedName>
</protein>
<dbReference type="PROSITE" id="PS00409">
    <property type="entry name" value="PROKAR_NTER_METHYL"/>
    <property type="match status" value="1"/>
</dbReference>
<accession>A0ABM7QEV3</accession>
<dbReference type="Proteomes" id="UP000680514">
    <property type="component" value="Chromosome"/>
</dbReference>
<dbReference type="Pfam" id="PF07963">
    <property type="entry name" value="N_methyl"/>
    <property type="match status" value="1"/>
</dbReference>